<dbReference type="EMBL" id="WHZW01000014">
    <property type="protein sequence ID" value="NEG89821.1"/>
    <property type="molecule type" value="Genomic_DNA"/>
</dbReference>
<reference evidence="2 3" key="1">
    <citation type="submission" date="2019-10" db="EMBL/GenBank/DDBJ databases">
        <title>Bifidobacterium from non-human primates.</title>
        <authorList>
            <person name="Modesto M."/>
        </authorList>
    </citation>
    <scope>NUCLEOTIDE SEQUENCE [LARGE SCALE GENOMIC DNA]</scope>
    <source>
        <strain evidence="2 3">TRE17</strain>
    </source>
</reference>
<keyword evidence="3" id="KW-1185">Reference proteome</keyword>
<comment type="caution">
    <text evidence="2">The sequence shown here is derived from an EMBL/GenBank/DDBJ whole genome shotgun (WGS) entry which is preliminary data.</text>
</comment>
<dbReference type="AlphaFoldDB" id="A0A6N9Z5P9"/>
<evidence type="ECO:0000313" key="2">
    <source>
        <dbReference type="EMBL" id="NEG89821.1"/>
    </source>
</evidence>
<dbReference type="InterPro" id="IPR027417">
    <property type="entry name" value="P-loop_NTPase"/>
</dbReference>
<evidence type="ECO:0000259" key="1">
    <source>
        <dbReference type="Pfam" id="PF01656"/>
    </source>
</evidence>
<dbReference type="InterPro" id="IPR050678">
    <property type="entry name" value="DNA_Partitioning_ATPase"/>
</dbReference>
<dbReference type="PIRSF" id="PIRSF009320">
    <property type="entry name" value="Nuc_binding_HP_1000"/>
    <property type="match status" value="1"/>
</dbReference>
<protein>
    <submittedName>
        <fullName evidence="2">AAA family ATPase</fullName>
    </submittedName>
</protein>
<dbReference type="PANTHER" id="PTHR13696:SF99">
    <property type="entry name" value="COBYRINIC ACID AC-DIAMIDE SYNTHASE"/>
    <property type="match status" value="1"/>
</dbReference>
<dbReference type="RefSeq" id="WP_163231483.1">
    <property type="nucleotide sequence ID" value="NZ_WHZW01000014.1"/>
</dbReference>
<name>A0A6N9Z5P9_9BIFI</name>
<dbReference type="InterPro" id="IPR002586">
    <property type="entry name" value="CobQ/CobB/MinD/ParA_Nub-bd_dom"/>
</dbReference>
<proteinExistence type="predicted"/>
<dbReference type="SUPFAM" id="SSF52540">
    <property type="entry name" value="P-loop containing nucleoside triphosphate hydrolases"/>
    <property type="match status" value="1"/>
</dbReference>
<dbReference type="Proteomes" id="UP000469194">
    <property type="component" value="Unassembled WGS sequence"/>
</dbReference>
<accession>A0A6N9Z5P9</accession>
<evidence type="ECO:0000313" key="3">
    <source>
        <dbReference type="Proteomes" id="UP000469194"/>
    </source>
</evidence>
<dbReference type="PANTHER" id="PTHR13696">
    <property type="entry name" value="P-LOOP CONTAINING NUCLEOSIDE TRIPHOSPHATE HYDROLASE"/>
    <property type="match status" value="1"/>
</dbReference>
<dbReference type="Pfam" id="PF01656">
    <property type="entry name" value="CbiA"/>
    <property type="match status" value="1"/>
</dbReference>
<feature type="domain" description="CobQ/CobB/MinD/ParA nucleotide binding" evidence="1">
    <location>
        <begin position="3"/>
        <end position="176"/>
    </location>
</feature>
<gene>
    <name evidence="2" type="ORF">GFD25_07475</name>
</gene>
<dbReference type="Gene3D" id="3.40.50.300">
    <property type="entry name" value="P-loop containing nucleotide triphosphate hydrolases"/>
    <property type="match status" value="1"/>
</dbReference>
<dbReference type="CDD" id="cd02042">
    <property type="entry name" value="ParAB_family"/>
    <property type="match status" value="1"/>
</dbReference>
<sequence length="202" mass="21373">MIITLANAKGGVAKTTSAVFLAAAYARRCERPVTVLDADPQGSASLWADLADENGETIGVTVEAANASTLKRVRRNQDAGVSDVCVVDAPPQGPLLRTAIECADFVIVPASPSPLDLQQAWATLADVPAGKPAAVLLTRAETNTTAYRDTVAALDRQGTPCFDAVVRKRQPLAKAMGHMPVKCYEYADVLDELLRVLDGRGE</sequence>
<organism evidence="2 3">
    <name type="scientific">Bifidobacterium aerophilum</name>
    <dbReference type="NCBI Taxonomy" id="1798155"/>
    <lineage>
        <taxon>Bacteria</taxon>
        <taxon>Bacillati</taxon>
        <taxon>Actinomycetota</taxon>
        <taxon>Actinomycetes</taxon>
        <taxon>Bifidobacteriales</taxon>
        <taxon>Bifidobacteriaceae</taxon>
        <taxon>Bifidobacterium</taxon>
    </lineage>
</organism>